<evidence type="ECO:0000313" key="6">
    <source>
        <dbReference type="EMBL" id="TKX23639.1"/>
    </source>
</evidence>
<reference evidence="6 7" key="1">
    <citation type="submission" date="2018-02" db="EMBL/GenBank/DDBJ databases">
        <title>Draft genome sequences of Elsinoe sp., causing black scab on jojoba.</title>
        <authorList>
            <person name="Stodart B."/>
            <person name="Jeffress S."/>
            <person name="Ash G."/>
            <person name="Arun Chinnappa K."/>
        </authorList>
    </citation>
    <scope>NUCLEOTIDE SEQUENCE [LARGE SCALE GENOMIC DNA]</scope>
    <source>
        <strain evidence="6 7">Hillstone_2</strain>
    </source>
</reference>
<evidence type="ECO:0008006" key="8">
    <source>
        <dbReference type="Google" id="ProtNLM"/>
    </source>
</evidence>
<evidence type="ECO:0000256" key="4">
    <source>
        <dbReference type="SAM" id="MobiDB-lite"/>
    </source>
</evidence>
<dbReference type="Gene3D" id="2.120.10.30">
    <property type="entry name" value="TolB, C-terminal domain"/>
    <property type="match status" value="1"/>
</dbReference>
<dbReference type="Proteomes" id="UP000308133">
    <property type="component" value="Unassembled WGS sequence"/>
</dbReference>
<dbReference type="InterPro" id="IPR017996">
    <property type="entry name" value="MRJP/yellow-related"/>
</dbReference>
<feature type="signal peptide" evidence="5">
    <location>
        <begin position="1"/>
        <end position="18"/>
    </location>
</feature>
<comment type="subcellular location">
    <subcellularLocation>
        <location evidence="1">Secreted</location>
    </subcellularLocation>
</comment>
<comment type="similarity">
    <text evidence="2">Belongs to the major royal jelly protein family.</text>
</comment>
<dbReference type="GO" id="GO:0005576">
    <property type="term" value="C:extracellular region"/>
    <property type="evidence" value="ECO:0007669"/>
    <property type="project" value="UniProtKB-SubCell"/>
</dbReference>
<sequence length="411" mass="44859">MYLQRALALLTTISAAYGQQIASDPGVKGPALEVVHLYYDQFPTGIAVSAQGRQFSNYPLGLDSNNTRYQVAELTSNTTESAYPPGNWNNCPGGNINYTTYPPTGANHQDCLIGVQSIAIDALDRLWILDTGRALLPNGTLANAVYGGTKLVSVNLSNNTVSSTIVLPPTTAYADSYLNDLRIDLRPNITASGAGIIYITDSSQQGRNGLVIVDIGTGESWRHLDNTVYVSATQGHFKQIWGEDVYYYNAESGYYSFDPTGSDGIALVDGGDTLFWSVTGSRYLYSIATDRLRDHAPDSEVRAQAAVQDHGQKGATDGLTEDSNGYIYGGSFEDNSLIAYNPANATVSTYVRDPRIGWTDSLWVANDGYLYFVENQLWRSPGYWPGTDRRVKPFVLYRVPTADNGQRVAIE</sequence>
<comment type="caution">
    <text evidence="6">The sequence shown here is derived from an EMBL/GenBank/DDBJ whole genome shotgun (WGS) entry which is preliminary data.</text>
</comment>
<evidence type="ECO:0000256" key="5">
    <source>
        <dbReference type="SAM" id="SignalP"/>
    </source>
</evidence>
<organism evidence="6 7">
    <name type="scientific">Elsinoe australis</name>
    <dbReference type="NCBI Taxonomy" id="40998"/>
    <lineage>
        <taxon>Eukaryota</taxon>
        <taxon>Fungi</taxon>
        <taxon>Dikarya</taxon>
        <taxon>Ascomycota</taxon>
        <taxon>Pezizomycotina</taxon>
        <taxon>Dothideomycetes</taxon>
        <taxon>Dothideomycetidae</taxon>
        <taxon>Myriangiales</taxon>
        <taxon>Elsinoaceae</taxon>
        <taxon>Elsinoe</taxon>
    </lineage>
</organism>
<protein>
    <recommendedName>
        <fullName evidence="8">Major royal jelly protein</fullName>
    </recommendedName>
</protein>
<evidence type="ECO:0000256" key="1">
    <source>
        <dbReference type="ARBA" id="ARBA00004613"/>
    </source>
</evidence>
<proteinExistence type="inferred from homology"/>
<dbReference type="SUPFAM" id="SSF63829">
    <property type="entry name" value="Calcium-dependent phosphotriesterase"/>
    <property type="match status" value="1"/>
</dbReference>
<gene>
    <name evidence="6" type="ORF">C1H76_4153</name>
</gene>
<name>A0A4U7AZ27_9PEZI</name>
<dbReference type="InterPro" id="IPR011042">
    <property type="entry name" value="6-blade_b-propeller_TolB-like"/>
</dbReference>
<keyword evidence="3" id="KW-0964">Secreted</keyword>
<dbReference type="PANTHER" id="PTHR10009:SF18">
    <property type="entry name" value="PROTEIN YELLOW-LIKE PROTEIN"/>
    <property type="match status" value="1"/>
</dbReference>
<evidence type="ECO:0000256" key="2">
    <source>
        <dbReference type="ARBA" id="ARBA00009127"/>
    </source>
</evidence>
<dbReference type="AlphaFoldDB" id="A0A4U7AZ27"/>
<feature type="region of interest" description="Disordered" evidence="4">
    <location>
        <begin position="299"/>
        <end position="319"/>
    </location>
</feature>
<evidence type="ECO:0000256" key="3">
    <source>
        <dbReference type="ARBA" id="ARBA00022525"/>
    </source>
</evidence>
<dbReference type="Pfam" id="PF03022">
    <property type="entry name" value="MRJP"/>
    <property type="match status" value="1"/>
</dbReference>
<keyword evidence="5" id="KW-0732">Signal</keyword>
<dbReference type="EMBL" id="PTQR01000053">
    <property type="protein sequence ID" value="TKX23639.1"/>
    <property type="molecule type" value="Genomic_DNA"/>
</dbReference>
<accession>A0A4U7AZ27</accession>
<evidence type="ECO:0000313" key="7">
    <source>
        <dbReference type="Proteomes" id="UP000308133"/>
    </source>
</evidence>
<feature type="chain" id="PRO_5020675506" description="Major royal jelly protein" evidence="5">
    <location>
        <begin position="19"/>
        <end position="411"/>
    </location>
</feature>
<dbReference type="PANTHER" id="PTHR10009">
    <property type="entry name" value="PROTEIN YELLOW-RELATED"/>
    <property type="match status" value="1"/>
</dbReference>